<reference evidence="2 3" key="1">
    <citation type="submission" date="2024-02" db="EMBL/GenBank/DDBJ databases">
        <title>De novo assembly and annotation of 12 fungi associated with fruit tree decline syndrome in Ontario, Canada.</title>
        <authorList>
            <person name="Sulman M."/>
            <person name="Ellouze W."/>
            <person name="Ilyukhin E."/>
        </authorList>
    </citation>
    <scope>NUCLEOTIDE SEQUENCE [LARGE SCALE GENOMIC DNA]</scope>
    <source>
        <strain evidence="2 3">M42-189</strain>
    </source>
</reference>
<gene>
    <name evidence="2" type="ORF">SLS60_007537</name>
</gene>
<protein>
    <submittedName>
        <fullName evidence="2">Uncharacterized protein</fullName>
    </submittedName>
</protein>
<dbReference type="Proteomes" id="UP001521785">
    <property type="component" value="Unassembled WGS sequence"/>
</dbReference>
<keyword evidence="3" id="KW-1185">Reference proteome</keyword>
<sequence length="307" mass="34564">MESKTNLGDLPVAPRYFWADLGAFLRLAFDPGIYDRNFDGTNNQRLTPNRVLTLALNELSAYFRRGWFWHLPNRNSSSHEKSEPASRRPSKPCALYPAMLYKDFTWSEAARTSYFASSHQFRLVSSDFHLNFQRSPGNTPLHSFQVISDKKYPAYAVPANSHVILMTQLSLYLVPITDYERIVGRWPINKPPPTSADPGLRLDNVRPLWQGDDRDARCQALEHYKVSSLEGLYWNIMGSCAPNANPSLVLSQVHHSFPRPISPEVGTSFGAPLAAARPSRRGKRKGTTEGDESAPSGERQGIDRFAV</sequence>
<evidence type="ECO:0000313" key="2">
    <source>
        <dbReference type="EMBL" id="KAL1599733.1"/>
    </source>
</evidence>
<evidence type="ECO:0000313" key="3">
    <source>
        <dbReference type="Proteomes" id="UP001521785"/>
    </source>
</evidence>
<comment type="caution">
    <text evidence="2">The sequence shown here is derived from an EMBL/GenBank/DDBJ whole genome shotgun (WGS) entry which is preliminary data.</text>
</comment>
<name>A0ABR3R636_9PLEO</name>
<organism evidence="2 3">
    <name type="scientific">Paraconiothyrium brasiliense</name>
    <dbReference type="NCBI Taxonomy" id="300254"/>
    <lineage>
        <taxon>Eukaryota</taxon>
        <taxon>Fungi</taxon>
        <taxon>Dikarya</taxon>
        <taxon>Ascomycota</taxon>
        <taxon>Pezizomycotina</taxon>
        <taxon>Dothideomycetes</taxon>
        <taxon>Pleosporomycetidae</taxon>
        <taxon>Pleosporales</taxon>
        <taxon>Massarineae</taxon>
        <taxon>Didymosphaeriaceae</taxon>
        <taxon>Paraconiothyrium</taxon>
    </lineage>
</organism>
<accession>A0ABR3R636</accession>
<dbReference type="EMBL" id="JAKJXO020000010">
    <property type="protein sequence ID" value="KAL1599733.1"/>
    <property type="molecule type" value="Genomic_DNA"/>
</dbReference>
<feature type="region of interest" description="Disordered" evidence="1">
    <location>
        <begin position="267"/>
        <end position="307"/>
    </location>
</feature>
<proteinExistence type="predicted"/>
<evidence type="ECO:0000256" key="1">
    <source>
        <dbReference type="SAM" id="MobiDB-lite"/>
    </source>
</evidence>